<feature type="compositionally biased region" description="Polar residues" evidence="9">
    <location>
        <begin position="527"/>
        <end position="542"/>
    </location>
</feature>
<dbReference type="EMBL" id="GL379903">
    <property type="protein sequence ID" value="EGT33193.1"/>
    <property type="molecule type" value="Genomic_DNA"/>
</dbReference>
<dbReference type="GO" id="GO:0045944">
    <property type="term" value="P:positive regulation of transcription by RNA polymerase II"/>
    <property type="evidence" value="ECO:0007669"/>
    <property type="project" value="TreeGrafter"/>
</dbReference>
<evidence type="ECO:0000313" key="11">
    <source>
        <dbReference type="EMBL" id="EGT33193.1"/>
    </source>
</evidence>
<gene>
    <name evidence="11" type="ORF">CAEBREN_21317</name>
</gene>
<feature type="compositionally biased region" description="Basic and acidic residues" evidence="9">
    <location>
        <begin position="855"/>
        <end position="890"/>
    </location>
</feature>
<feature type="region of interest" description="Disordered" evidence="9">
    <location>
        <begin position="563"/>
        <end position="583"/>
    </location>
</feature>
<dbReference type="AlphaFoldDB" id="G0NL18"/>
<dbReference type="GO" id="GO:0000123">
    <property type="term" value="C:histone acetyltransferase complex"/>
    <property type="evidence" value="ECO:0007669"/>
    <property type="project" value="TreeGrafter"/>
</dbReference>
<feature type="region of interest" description="Disordered" evidence="9">
    <location>
        <begin position="677"/>
        <end position="697"/>
    </location>
</feature>
<dbReference type="eggNOG" id="KOG1778">
    <property type="taxonomic scope" value="Eukaryota"/>
</dbReference>
<organism evidence="12">
    <name type="scientific">Caenorhabditis brenneri</name>
    <name type="common">Nematode worm</name>
    <dbReference type="NCBI Taxonomy" id="135651"/>
    <lineage>
        <taxon>Eukaryota</taxon>
        <taxon>Metazoa</taxon>
        <taxon>Ecdysozoa</taxon>
        <taxon>Nematoda</taxon>
        <taxon>Chromadorea</taxon>
        <taxon>Rhabditida</taxon>
        <taxon>Rhabditina</taxon>
        <taxon>Rhabditomorpha</taxon>
        <taxon>Rhabditoidea</taxon>
        <taxon>Rhabditidae</taxon>
        <taxon>Peloderinae</taxon>
        <taxon>Caenorhabditis</taxon>
    </lineage>
</organism>
<dbReference type="OrthoDB" id="899at2759"/>
<feature type="compositionally biased region" description="Polar residues" evidence="9">
    <location>
        <begin position="25"/>
        <end position="39"/>
    </location>
</feature>
<keyword evidence="12" id="KW-1185">Reference proteome</keyword>
<feature type="compositionally biased region" description="Acidic residues" evidence="9">
    <location>
        <begin position="119"/>
        <end position="139"/>
    </location>
</feature>
<dbReference type="PANTHER" id="PTHR13808:SF1">
    <property type="entry name" value="HISTONE ACETYLTRANSFERASE"/>
    <property type="match status" value="1"/>
</dbReference>
<feature type="region of interest" description="Disordered" evidence="9">
    <location>
        <begin position="840"/>
        <end position="890"/>
    </location>
</feature>
<sequence length="890" mass="98697">MSGSGRPMKKGKRVHTSAVQRDGPGTSQQERQVEQASSNGERHQSPQPVLRMGGTSRHEEEAVRRELPRKRGASSPSKKATPAKRNRGEDHSGEDTVKIVNEEGRDQLGEEAGTGADKGEEDQLGEEAETGADEGGEDQLGEKAGLFLGPSRSDCRSNGSHTLQWNNTTFTCTKCNERRRYEAKDLDEDKCSRFIEKRINNANYCCRILSATEKPGTRFDVPILSELPPVPYLEKIIGVFSNIGGFDILTFIMIVHEYTGVLSKKNKTVHIHFLDSVSLKEKKPEEERPTRPRRGVPKKLTVNQVILRSYCLYAASVGFETIHFYAKPPRQGDDYLFHRHPPHQKYHDTHKGLIEWYSTGLNCKGVVRVKHEGLICEESDRLVDVLDRHCYEHGFYPSEMKEKLKNIAVVDEARTLEDLKKHFKGYKDPLFFLKLEKPEKMEQAKEVFFPSSFVNGNFLENQRLKALRFDSLESAQHATQRIVHLLVLERNECPIQVELTEKENKIVAPRVLLPGNLQIVPPAQDPKASSSAKNEDGPQSSHPDLRVDGTSSNEVAAAMSHSLTPVYAQNPSDDERMDVDCGSSESGVAIDECEHEAEAMEIDDEEDESVKSTSALKASDPVSLVSPVPEKDGSIKEVAVQDKPTISACQNPASSTVRELKNGNDQMDMDMEVHLNDSLGRPLMDDPDTEEFPPASSLAPILHVRQVVATAAVEAGSVAPVSSELDMPAPVLAELAKPRPPTPMVAPTAAVEAAPVVRASREPTVSPPPASRPELVPALMPAAPAAPAPVQNLRNQNRSASPKEYRQIGPYRLRPSPPSVLAPPSRMRKTATIKKAVARVAQVRRAPRGRLTQDQVRDKLRREREEAARKTVTQNEKRQERATKRLAAKD</sequence>
<evidence type="ECO:0000256" key="6">
    <source>
        <dbReference type="ARBA" id="ARBA00023163"/>
    </source>
</evidence>
<keyword evidence="6" id="KW-0804">Transcription</keyword>
<reference evidence="12" key="1">
    <citation type="submission" date="2011-07" db="EMBL/GenBank/DDBJ databases">
        <authorList>
            <consortium name="Caenorhabditis brenneri Sequencing and Analysis Consortium"/>
            <person name="Wilson R.K."/>
        </authorList>
    </citation>
    <scope>NUCLEOTIDE SEQUENCE [LARGE SCALE GENOMIC DNA]</scope>
    <source>
        <strain evidence="12">PB2801</strain>
    </source>
</reference>
<dbReference type="GO" id="GO:0005667">
    <property type="term" value="C:transcription regulator complex"/>
    <property type="evidence" value="ECO:0007669"/>
    <property type="project" value="TreeGrafter"/>
</dbReference>
<dbReference type="GO" id="GO:0005634">
    <property type="term" value="C:nucleus"/>
    <property type="evidence" value="ECO:0007669"/>
    <property type="project" value="UniProtKB-SubCell"/>
</dbReference>
<evidence type="ECO:0000313" key="12">
    <source>
        <dbReference type="Proteomes" id="UP000008068"/>
    </source>
</evidence>
<comment type="subcellular location">
    <subcellularLocation>
        <location evidence="1">Nucleus</location>
    </subcellularLocation>
</comment>
<evidence type="ECO:0000256" key="8">
    <source>
        <dbReference type="ARBA" id="ARBA00048017"/>
    </source>
</evidence>
<dbReference type="STRING" id="135651.G0NL18"/>
<dbReference type="Pfam" id="PF08214">
    <property type="entry name" value="HAT_KAT11"/>
    <property type="match status" value="1"/>
</dbReference>
<keyword evidence="4" id="KW-0156">Chromatin regulator</keyword>
<name>G0NL18_CAEBE</name>
<feature type="domain" description="CBP/p300-type HAT" evidence="10">
    <location>
        <begin position="172"/>
        <end position="491"/>
    </location>
</feature>
<keyword evidence="3" id="KW-0808">Transferase</keyword>
<dbReference type="GO" id="GO:0004402">
    <property type="term" value="F:histone acetyltransferase activity"/>
    <property type="evidence" value="ECO:0007669"/>
    <property type="project" value="InterPro"/>
</dbReference>
<dbReference type="InterPro" id="IPR013178">
    <property type="entry name" value="Histone_AcTrfase_Rtt109/CBP"/>
</dbReference>
<evidence type="ECO:0000256" key="9">
    <source>
        <dbReference type="SAM" id="MobiDB-lite"/>
    </source>
</evidence>
<dbReference type="GO" id="GO:0003713">
    <property type="term" value="F:transcription coactivator activity"/>
    <property type="evidence" value="ECO:0007669"/>
    <property type="project" value="TreeGrafter"/>
</dbReference>
<dbReference type="PROSITE" id="PS51727">
    <property type="entry name" value="CBP_P300_HAT"/>
    <property type="match status" value="1"/>
</dbReference>
<evidence type="ECO:0000256" key="5">
    <source>
        <dbReference type="ARBA" id="ARBA00023015"/>
    </source>
</evidence>
<feature type="compositionally biased region" description="Basic and acidic residues" evidence="9">
    <location>
        <begin position="56"/>
        <end position="66"/>
    </location>
</feature>
<evidence type="ECO:0000259" key="10">
    <source>
        <dbReference type="PROSITE" id="PS51727"/>
    </source>
</evidence>
<evidence type="ECO:0000256" key="1">
    <source>
        <dbReference type="ARBA" id="ARBA00004123"/>
    </source>
</evidence>
<dbReference type="EC" id="2.3.1.48" evidence="2"/>
<dbReference type="Proteomes" id="UP000008068">
    <property type="component" value="Unassembled WGS sequence"/>
</dbReference>
<proteinExistence type="predicted"/>
<protein>
    <recommendedName>
        <fullName evidence="2">histone acetyltransferase</fullName>
        <ecNumber evidence="2">2.3.1.48</ecNumber>
    </recommendedName>
</protein>
<keyword evidence="7" id="KW-0539">Nucleus</keyword>
<comment type="catalytic activity">
    <reaction evidence="8">
        <text>L-lysyl-[protein] + acetyl-CoA = N(6)-acetyl-L-lysyl-[protein] + CoA + H(+)</text>
        <dbReference type="Rhea" id="RHEA:45948"/>
        <dbReference type="Rhea" id="RHEA-COMP:9752"/>
        <dbReference type="Rhea" id="RHEA-COMP:10731"/>
        <dbReference type="ChEBI" id="CHEBI:15378"/>
        <dbReference type="ChEBI" id="CHEBI:29969"/>
        <dbReference type="ChEBI" id="CHEBI:57287"/>
        <dbReference type="ChEBI" id="CHEBI:57288"/>
        <dbReference type="ChEBI" id="CHEBI:61930"/>
        <dbReference type="EC" id="2.3.1.48"/>
    </reaction>
</comment>
<evidence type="ECO:0000256" key="3">
    <source>
        <dbReference type="ARBA" id="ARBA00022679"/>
    </source>
</evidence>
<dbReference type="InterPro" id="IPR031162">
    <property type="entry name" value="CBP_P300_HAT"/>
</dbReference>
<evidence type="ECO:0000256" key="2">
    <source>
        <dbReference type="ARBA" id="ARBA00013184"/>
    </source>
</evidence>
<accession>G0NL18</accession>
<feature type="region of interest" description="Disordered" evidence="9">
    <location>
        <begin position="1"/>
        <end position="151"/>
    </location>
</feature>
<feature type="region of interest" description="Disordered" evidence="9">
    <location>
        <begin position="785"/>
        <end position="828"/>
    </location>
</feature>
<dbReference type="PANTHER" id="PTHR13808">
    <property type="entry name" value="CBP/P300-RELATED"/>
    <property type="match status" value="1"/>
</dbReference>
<evidence type="ECO:0000256" key="7">
    <source>
        <dbReference type="ARBA" id="ARBA00023242"/>
    </source>
</evidence>
<dbReference type="GO" id="GO:0031490">
    <property type="term" value="F:chromatin DNA binding"/>
    <property type="evidence" value="ECO:0007669"/>
    <property type="project" value="TreeGrafter"/>
</dbReference>
<feature type="region of interest" description="Disordered" evidence="9">
    <location>
        <begin position="601"/>
        <end position="630"/>
    </location>
</feature>
<dbReference type="HOGENOM" id="CLU_324457_0_0_1"/>
<feature type="region of interest" description="Disordered" evidence="9">
    <location>
        <begin position="517"/>
        <end position="549"/>
    </location>
</feature>
<dbReference type="SMART" id="SM01250">
    <property type="entry name" value="KAT11"/>
    <property type="match status" value="1"/>
</dbReference>
<feature type="compositionally biased region" description="Basic and acidic residues" evidence="9">
    <location>
        <begin position="86"/>
        <end position="108"/>
    </location>
</feature>
<evidence type="ECO:0000256" key="4">
    <source>
        <dbReference type="ARBA" id="ARBA00022853"/>
    </source>
</evidence>
<dbReference type="InParanoid" id="G0NL18"/>
<keyword evidence="5" id="KW-0805">Transcription regulation</keyword>